<dbReference type="Pfam" id="PF08962">
    <property type="entry name" value="Rv2632c-like"/>
    <property type="match status" value="1"/>
</dbReference>
<accession>A0A101A9Y5</accession>
<name>A0A101A9Y5_9MYCO</name>
<dbReference type="InterPro" id="IPR038070">
    <property type="entry name" value="Rv2632c-like_sf"/>
</dbReference>
<dbReference type="AlphaFoldDB" id="A0A101A9Y5"/>
<dbReference type="Gene3D" id="3.30.160.240">
    <property type="entry name" value="Rv1738"/>
    <property type="match status" value="1"/>
</dbReference>
<dbReference type="Proteomes" id="UP000053707">
    <property type="component" value="Unassembled WGS sequence"/>
</dbReference>
<dbReference type="EMBL" id="LQIR01000008">
    <property type="protein sequence ID" value="KUI19151.1"/>
    <property type="molecule type" value="Genomic_DNA"/>
</dbReference>
<evidence type="ECO:0000313" key="1">
    <source>
        <dbReference type="EMBL" id="KUI19151.1"/>
    </source>
</evidence>
<comment type="caution">
    <text evidence="1">The sequence shown here is derived from an EMBL/GenBank/DDBJ whole genome shotgun (WGS) entry which is preliminary data.</text>
</comment>
<organism evidence="1 2">
    <name type="scientific">Mycobacterium lehmannii</name>
    <dbReference type="NCBI Taxonomy" id="2048550"/>
    <lineage>
        <taxon>Bacteria</taxon>
        <taxon>Bacillati</taxon>
        <taxon>Actinomycetota</taxon>
        <taxon>Actinomycetes</taxon>
        <taxon>Mycobacteriales</taxon>
        <taxon>Mycobacteriaceae</taxon>
        <taxon>Mycobacterium</taxon>
    </lineage>
</organism>
<evidence type="ECO:0000313" key="2">
    <source>
        <dbReference type="Proteomes" id="UP000053707"/>
    </source>
</evidence>
<dbReference type="SUPFAM" id="SSF143212">
    <property type="entry name" value="Rv2632c-like"/>
    <property type="match status" value="1"/>
</dbReference>
<keyword evidence="2" id="KW-1185">Reference proteome</keyword>
<dbReference type="InterPro" id="IPR015057">
    <property type="entry name" value="Rv2632c-like"/>
</dbReference>
<dbReference type="GeneID" id="27921200"/>
<proteinExistence type="predicted"/>
<sequence>MYDKVQDNAWRIDIEFNEDETHTHATVCATRDDGETVTAQGDAYRNPKDSVQPLVGEEIAAARGLIALGAELLQRASSRIEQTTHQPVHLVH</sequence>
<reference evidence="1 2" key="1">
    <citation type="submission" date="2016-01" db="EMBL/GenBank/DDBJ databases">
        <authorList>
            <consortium name="TB Trials Study Group"/>
            <person name="Sutton G."/>
            <person name="Brinkac L."/>
            <person name="Sanka R."/>
            <person name="Adams M."/>
            <person name="Lau E.L."/>
            <person name="Macaden R."/>
            <person name="Grewal H.M.S."/>
        </authorList>
    </citation>
    <scope>NUCLEOTIDE SEQUENCE [LARGE SCALE GENOMIC DNA]</scope>
    <source>
        <strain evidence="1 2">IS-1744</strain>
    </source>
</reference>
<evidence type="ECO:0008006" key="3">
    <source>
        <dbReference type="Google" id="ProtNLM"/>
    </source>
</evidence>
<protein>
    <recommendedName>
        <fullName evidence="3">DUF1876 domain-containing protein</fullName>
    </recommendedName>
</protein>
<gene>
    <name evidence="1" type="ORF">AU192_04785</name>
</gene>
<dbReference type="RefSeq" id="WP_064395004.1">
    <property type="nucleotide sequence ID" value="NZ_LQIR01000008.1"/>
</dbReference>